<reference evidence="11 12" key="1">
    <citation type="submission" date="2023-11" db="EMBL/GenBank/DDBJ databases">
        <authorList>
            <person name="Okamura Y."/>
        </authorList>
    </citation>
    <scope>NUCLEOTIDE SEQUENCE [LARGE SCALE GENOMIC DNA]</scope>
</reference>
<proteinExistence type="predicted"/>
<dbReference type="EMBL" id="CAVLEF010000277">
    <property type="protein sequence ID" value="CAK1554248.1"/>
    <property type="molecule type" value="Genomic_DNA"/>
</dbReference>
<dbReference type="InterPro" id="IPR013087">
    <property type="entry name" value="Znf_C2H2_type"/>
</dbReference>
<dbReference type="Pfam" id="PF00096">
    <property type="entry name" value="zf-C2H2"/>
    <property type="match status" value="1"/>
</dbReference>
<dbReference type="PANTHER" id="PTHR47772">
    <property type="entry name" value="ZINC FINGER PROTEIN 200"/>
    <property type="match status" value="1"/>
</dbReference>
<comment type="caution">
    <text evidence="11">The sequence shown here is derived from an EMBL/GenBank/DDBJ whole genome shotgun (WGS) entry which is preliminary data.</text>
</comment>
<comment type="subcellular location">
    <subcellularLocation>
        <location evidence="1">Nucleus</location>
    </subcellularLocation>
</comment>
<keyword evidence="4 9" id="KW-0863">Zinc-finger</keyword>
<evidence type="ECO:0000256" key="5">
    <source>
        <dbReference type="ARBA" id="ARBA00022833"/>
    </source>
</evidence>
<keyword evidence="8" id="KW-0539">Nucleus</keyword>
<keyword evidence="7" id="KW-0804">Transcription</keyword>
<evidence type="ECO:0000256" key="3">
    <source>
        <dbReference type="ARBA" id="ARBA00022737"/>
    </source>
</evidence>
<protein>
    <recommendedName>
        <fullName evidence="10">C2H2-type domain-containing protein</fullName>
    </recommendedName>
</protein>
<evidence type="ECO:0000256" key="4">
    <source>
        <dbReference type="ARBA" id="ARBA00022771"/>
    </source>
</evidence>
<accession>A0AAV1JZF3</accession>
<feature type="domain" description="C2H2-type" evidence="10">
    <location>
        <begin position="80"/>
        <end position="107"/>
    </location>
</feature>
<dbReference type="PANTHER" id="PTHR47772:SF13">
    <property type="entry name" value="GASTRULA ZINC FINGER PROTEIN XLCGF49.1-LIKE-RELATED"/>
    <property type="match status" value="1"/>
</dbReference>
<gene>
    <name evidence="11" type="ORF">LNINA_LOCUS13176</name>
</gene>
<keyword evidence="6" id="KW-0805">Transcription regulation</keyword>
<keyword evidence="2" id="KW-0479">Metal-binding</keyword>
<evidence type="ECO:0000256" key="6">
    <source>
        <dbReference type="ARBA" id="ARBA00023015"/>
    </source>
</evidence>
<dbReference type="GO" id="GO:0005634">
    <property type="term" value="C:nucleus"/>
    <property type="evidence" value="ECO:0007669"/>
    <property type="project" value="UniProtKB-SubCell"/>
</dbReference>
<keyword evidence="12" id="KW-1185">Reference proteome</keyword>
<feature type="domain" description="C2H2-type" evidence="10">
    <location>
        <begin position="108"/>
        <end position="135"/>
    </location>
</feature>
<dbReference type="GO" id="GO:0008270">
    <property type="term" value="F:zinc ion binding"/>
    <property type="evidence" value="ECO:0007669"/>
    <property type="project" value="UniProtKB-KW"/>
</dbReference>
<name>A0AAV1JZF3_9NEOP</name>
<keyword evidence="5" id="KW-0862">Zinc</keyword>
<dbReference type="AlphaFoldDB" id="A0AAV1JZF3"/>
<sequence length="265" mass="30760">MGDTVFIDVSAELYDNLDPTENIDKETVKDEIEYDSSQEGESLLPKTCKFVCSECERYSAETEEQLTRHILKVHRGENPFQCFMCDYTTSNKGNFEEHVRRHEGKKPFKCAYCPHRNVSKKNLKKHELIHRPDNPLKCPHCDHIAKHKRGFTFHAKKFHSTQDGILTCVKCDTKFEDQASLTDHVNCQVTCDKCDFSACNTLILDEHSRSHDRKKVKRKKNEWTCAICGWQSSKHPKILLHLIHHPNQEVQGIDISILQRHGIMT</sequence>
<dbReference type="SMART" id="SM00355">
    <property type="entry name" value="ZnF_C2H2"/>
    <property type="match status" value="7"/>
</dbReference>
<evidence type="ECO:0000256" key="1">
    <source>
        <dbReference type="ARBA" id="ARBA00004123"/>
    </source>
</evidence>
<evidence type="ECO:0000259" key="10">
    <source>
        <dbReference type="PROSITE" id="PS50157"/>
    </source>
</evidence>
<dbReference type="InterPro" id="IPR036236">
    <property type="entry name" value="Znf_C2H2_sf"/>
</dbReference>
<dbReference type="InterPro" id="IPR050636">
    <property type="entry name" value="C2H2-ZF_domain-containing"/>
</dbReference>
<keyword evidence="3" id="KW-0677">Repeat</keyword>
<evidence type="ECO:0000313" key="12">
    <source>
        <dbReference type="Proteomes" id="UP001497472"/>
    </source>
</evidence>
<dbReference type="Gene3D" id="3.30.160.60">
    <property type="entry name" value="Classic Zinc Finger"/>
    <property type="match status" value="3"/>
</dbReference>
<evidence type="ECO:0000256" key="7">
    <source>
        <dbReference type="ARBA" id="ARBA00023163"/>
    </source>
</evidence>
<evidence type="ECO:0000256" key="9">
    <source>
        <dbReference type="PROSITE-ProRule" id="PRU00042"/>
    </source>
</evidence>
<organism evidence="11 12">
    <name type="scientific">Leptosia nina</name>
    <dbReference type="NCBI Taxonomy" id="320188"/>
    <lineage>
        <taxon>Eukaryota</taxon>
        <taxon>Metazoa</taxon>
        <taxon>Ecdysozoa</taxon>
        <taxon>Arthropoda</taxon>
        <taxon>Hexapoda</taxon>
        <taxon>Insecta</taxon>
        <taxon>Pterygota</taxon>
        <taxon>Neoptera</taxon>
        <taxon>Endopterygota</taxon>
        <taxon>Lepidoptera</taxon>
        <taxon>Glossata</taxon>
        <taxon>Ditrysia</taxon>
        <taxon>Papilionoidea</taxon>
        <taxon>Pieridae</taxon>
        <taxon>Pierinae</taxon>
        <taxon>Leptosia</taxon>
    </lineage>
</organism>
<evidence type="ECO:0000313" key="11">
    <source>
        <dbReference type="EMBL" id="CAK1554248.1"/>
    </source>
</evidence>
<dbReference type="PROSITE" id="PS50157">
    <property type="entry name" value="ZINC_FINGER_C2H2_2"/>
    <property type="match status" value="2"/>
</dbReference>
<dbReference type="Proteomes" id="UP001497472">
    <property type="component" value="Unassembled WGS sequence"/>
</dbReference>
<evidence type="ECO:0000256" key="2">
    <source>
        <dbReference type="ARBA" id="ARBA00022723"/>
    </source>
</evidence>
<dbReference type="SUPFAM" id="SSF57667">
    <property type="entry name" value="beta-beta-alpha zinc fingers"/>
    <property type="match status" value="2"/>
</dbReference>
<evidence type="ECO:0000256" key="8">
    <source>
        <dbReference type="ARBA" id="ARBA00023242"/>
    </source>
</evidence>